<organism evidence="4 5">
    <name type="scientific">Truepera radiovictrix (strain DSM 17093 / CIP 108686 / LMG 22925 / RQ-24)</name>
    <dbReference type="NCBI Taxonomy" id="649638"/>
    <lineage>
        <taxon>Bacteria</taxon>
        <taxon>Thermotogati</taxon>
        <taxon>Deinococcota</taxon>
        <taxon>Deinococci</taxon>
        <taxon>Trueperales</taxon>
        <taxon>Trueperaceae</taxon>
        <taxon>Truepera</taxon>
    </lineage>
</organism>
<dbReference type="InterPro" id="IPR050902">
    <property type="entry name" value="ABC_Transporter_SBP"/>
</dbReference>
<keyword evidence="2" id="KW-0732">Signal</keyword>
<dbReference type="PROSITE" id="PS50983">
    <property type="entry name" value="FE_B12_PBP"/>
    <property type="match status" value="1"/>
</dbReference>
<gene>
    <name evidence="4" type="ordered locus">Trad_0111</name>
</gene>
<evidence type="ECO:0000256" key="1">
    <source>
        <dbReference type="SAM" id="Coils"/>
    </source>
</evidence>
<keyword evidence="1" id="KW-0175">Coiled coil</keyword>
<proteinExistence type="predicted"/>
<evidence type="ECO:0000256" key="2">
    <source>
        <dbReference type="SAM" id="SignalP"/>
    </source>
</evidence>
<feature type="domain" description="Fe/B12 periplasmic-binding" evidence="3">
    <location>
        <begin position="20"/>
        <end position="281"/>
    </location>
</feature>
<dbReference type="PANTHER" id="PTHR30535">
    <property type="entry name" value="VITAMIN B12-BINDING PROTEIN"/>
    <property type="match status" value="1"/>
</dbReference>
<dbReference type="Pfam" id="PF01497">
    <property type="entry name" value="Peripla_BP_2"/>
    <property type="match status" value="1"/>
</dbReference>
<dbReference type="EMBL" id="CP002049">
    <property type="protein sequence ID" value="ADI13253.1"/>
    <property type="molecule type" value="Genomic_DNA"/>
</dbReference>
<reference evidence="4 5" key="2">
    <citation type="journal article" date="2011" name="Stand. Genomic Sci.">
        <title>Complete genome sequence of Truepera radiovictrix type strain (RQ-24).</title>
        <authorList>
            <person name="Ivanova N."/>
            <person name="Rohde C."/>
            <person name="Munk C."/>
            <person name="Nolan M."/>
            <person name="Lucas S."/>
            <person name="Del Rio T.G."/>
            <person name="Tice H."/>
            <person name="Deshpande S."/>
            <person name="Cheng J.F."/>
            <person name="Tapia R."/>
            <person name="Han C."/>
            <person name="Goodwin L."/>
            <person name="Pitluck S."/>
            <person name="Liolios K."/>
            <person name="Mavromatis K."/>
            <person name="Mikhailova N."/>
            <person name="Pati A."/>
            <person name="Chen A."/>
            <person name="Palaniappan K."/>
            <person name="Land M."/>
            <person name="Hauser L."/>
            <person name="Chang Y.J."/>
            <person name="Jeffries C.D."/>
            <person name="Brambilla E."/>
            <person name="Rohde M."/>
            <person name="Goker M."/>
            <person name="Tindall B.J."/>
            <person name="Woyke T."/>
            <person name="Bristow J."/>
            <person name="Eisen J.A."/>
            <person name="Markowitz V."/>
            <person name="Hugenholtz P."/>
            <person name="Kyrpides N.C."/>
            <person name="Klenk H.P."/>
            <person name="Lapidus A."/>
        </authorList>
    </citation>
    <scope>NUCLEOTIDE SEQUENCE [LARGE SCALE GENOMIC DNA]</scope>
    <source>
        <strain evidence="5">DSM 17093 / CIP 108686 / LMG 22925 / RQ-24</strain>
    </source>
</reference>
<evidence type="ECO:0000313" key="5">
    <source>
        <dbReference type="Proteomes" id="UP000000379"/>
    </source>
</evidence>
<dbReference type="STRING" id="649638.Trad_0111"/>
<keyword evidence="5" id="KW-1185">Reference proteome</keyword>
<dbReference type="eggNOG" id="COG4558">
    <property type="taxonomic scope" value="Bacteria"/>
</dbReference>
<dbReference type="Proteomes" id="UP000000379">
    <property type="component" value="Chromosome"/>
</dbReference>
<accession>D7CXC9</accession>
<dbReference type="AlphaFoldDB" id="D7CXC9"/>
<feature type="coiled-coil region" evidence="1">
    <location>
        <begin position="133"/>
        <end position="160"/>
    </location>
</feature>
<dbReference type="SUPFAM" id="SSF53807">
    <property type="entry name" value="Helical backbone' metal receptor"/>
    <property type="match status" value="1"/>
</dbReference>
<name>D7CXC9_TRURR</name>
<dbReference type="InterPro" id="IPR002491">
    <property type="entry name" value="ABC_transptr_periplasmic_BD"/>
</dbReference>
<evidence type="ECO:0000259" key="3">
    <source>
        <dbReference type="PROSITE" id="PS50983"/>
    </source>
</evidence>
<protein>
    <submittedName>
        <fullName evidence="4">Periplasmic binding protein</fullName>
    </submittedName>
</protein>
<dbReference type="HOGENOM" id="CLU_888360_0_0_0"/>
<dbReference type="PANTHER" id="PTHR30535:SF4">
    <property type="entry name" value="HEMIN-BINDING PERIPLASMIC PROTEIN HMUT"/>
    <property type="match status" value="1"/>
</dbReference>
<feature type="signal peptide" evidence="2">
    <location>
        <begin position="1"/>
        <end position="17"/>
    </location>
</feature>
<dbReference type="Gene3D" id="3.40.50.1980">
    <property type="entry name" value="Nitrogenase molybdenum iron protein domain"/>
    <property type="match status" value="2"/>
</dbReference>
<evidence type="ECO:0000313" key="4">
    <source>
        <dbReference type="EMBL" id="ADI13253.1"/>
    </source>
</evidence>
<dbReference type="KEGG" id="tra:Trad_0111"/>
<sequence length="299" mass="30757">MGVVCAALVALLGSALAQERIVSLHQKTTDVLFDLGLAEAVVGRSFHSSPFVDPASGVSAEDLPDIGFEFNVSAEAVLALSPTLIVGTEDNGPPQAIAQLRGAGVPVLLVSAQSDLEGSAARIREIAAALGVSGRGEALLERLEAQRQALEARLAATPERVGGLVMVGWSGAPQACGGDSDFHAMYVLAGGHNLLEALNGCPEINPEALPELPVDVLFFPALSQYEAVGGVAGLRARPGFAQLRAVQTGRAVIMESPAFRGMGASAPRFAQAIHEALYEHGGVVLVTPEGAVTPYAEAP</sequence>
<feature type="chain" id="PRO_5003094669" evidence="2">
    <location>
        <begin position="18"/>
        <end position="299"/>
    </location>
</feature>
<reference evidence="5" key="1">
    <citation type="submission" date="2010-05" db="EMBL/GenBank/DDBJ databases">
        <title>The complete genome of Truepera radiovictris DSM 17093.</title>
        <authorList>
            <consortium name="US DOE Joint Genome Institute (JGI-PGF)"/>
            <person name="Lucas S."/>
            <person name="Copeland A."/>
            <person name="Lapidus A."/>
            <person name="Glavina del Rio T."/>
            <person name="Dalin E."/>
            <person name="Tice H."/>
            <person name="Bruce D."/>
            <person name="Goodwin L."/>
            <person name="Pitluck S."/>
            <person name="Kyrpides N."/>
            <person name="Mavromatis K."/>
            <person name="Ovchinnikova G."/>
            <person name="Munk A.C."/>
            <person name="Detter J.C."/>
            <person name="Han C."/>
            <person name="Tapia R."/>
            <person name="Land M."/>
            <person name="Hauser L."/>
            <person name="Markowitz V."/>
            <person name="Cheng J.-F."/>
            <person name="Hugenholtz P."/>
            <person name="Woyke T."/>
            <person name="Wu D."/>
            <person name="Tindall B."/>
            <person name="Pomrenke H.G."/>
            <person name="Brambilla E."/>
            <person name="Klenk H.-P."/>
            <person name="Eisen J.A."/>
        </authorList>
    </citation>
    <scope>NUCLEOTIDE SEQUENCE [LARGE SCALE GENOMIC DNA]</scope>
    <source>
        <strain evidence="5">DSM 17093 / CIP 108686 / LMG 22925 / RQ-24</strain>
    </source>
</reference>
<dbReference type="RefSeq" id="WP_013176633.1">
    <property type="nucleotide sequence ID" value="NC_014221.1"/>
</dbReference>